<dbReference type="InterPro" id="IPR042935">
    <property type="entry name" value="Tad1"/>
</dbReference>
<gene>
    <name evidence="2" type="ORF">RDB_LOCUS17844</name>
</gene>
<dbReference type="InterPro" id="IPR002466">
    <property type="entry name" value="A_deamin"/>
</dbReference>
<dbReference type="Proteomes" id="UP000663841">
    <property type="component" value="Unassembled WGS sequence"/>
</dbReference>
<feature type="domain" description="A to I editase" evidence="1">
    <location>
        <begin position="83"/>
        <end position="416"/>
    </location>
</feature>
<reference evidence="2" key="1">
    <citation type="submission" date="2021-01" db="EMBL/GenBank/DDBJ databases">
        <authorList>
            <person name="Kaushik A."/>
        </authorList>
    </citation>
    <scope>NUCLEOTIDE SEQUENCE</scope>
    <source>
        <strain evidence="2">AG3-T5</strain>
    </source>
</reference>
<dbReference type="Pfam" id="PF02137">
    <property type="entry name" value="A_deamin"/>
    <property type="match status" value="1"/>
</dbReference>
<evidence type="ECO:0000313" key="3">
    <source>
        <dbReference type="Proteomes" id="UP000663841"/>
    </source>
</evidence>
<sequence>MHAFSGARSSSHVWSPRHSSRAVHSKLRMMTMDPDRVARACIDEYTRHPEFGPVVRSNGVPQFTVLAGIVLYDQQSEQVECVSLGTGSKCLPATKLPKSGEALHDSHAEVLARRAALAWFYRQLEGESEWVVDRKLREGVEVWMYISTLPCGDASTSALAINQPAEMAALKAVSPMPQPEKGTTARGRNNYNALGWLRTKPARADAPPTRSHSCSDKIALWSLVGFQGALLYQLMGPLFLSGLVIGDVLGQFSDADVVKIVGDCRRALVERLRPLPDGVQVPYELRILFTSIPFPHARSQIPESHVVSDPESHIWIGPSKTSPSISETIVNGFRRGIGPKRYHNPRFQPILCKASFMRLHLKSCELIGEAEHQSETYYQLKRQNRAETYQAIKSALRLPGAPLEGWLVSGQEWENFEVNKMD</sequence>
<dbReference type="EMBL" id="CAJMWW010000058">
    <property type="protein sequence ID" value="CAE6408441.1"/>
    <property type="molecule type" value="Genomic_DNA"/>
</dbReference>
<proteinExistence type="predicted"/>
<dbReference type="PANTHER" id="PTHR47803">
    <property type="entry name" value="TRNA-SPECIFIC ADENOSINE DEAMINASE 1"/>
    <property type="match status" value="1"/>
</dbReference>
<dbReference type="SMART" id="SM00552">
    <property type="entry name" value="ADEAMc"/>
    <property type="match status" value="1"/>
</dbReference>
<evidence type="ECO:0000259" key="1">
    <source>
        <dbReference type="PROSITE" id="PS50141"/>
    </source>
</evidence>
<protein>
    <recommendedName>
        <fullName evidence="1">A to I editase domain-containing protein</fullName>
    </recommendedName>
</protein>
<name>A0A8H3A925_9AGAM</name>
<dbReference type="GO" id="GO:0043829">
    <property type="term" value="F:tRNA-specific adenosine-37 deaminase activity"/>
    <property type="evidence" value="ECO:0007669"/>
    <property type="project" value="TreeGrafter"/>
</dbReference>
<dbReference type="PANTHER" id="PTHR47803:SF1">
    <property type="entry name" value="TRNA-SPECIFIC ADENOSINE DEAMINASE 1"/>
    <property type="match status" value="1"/>
</dbReference>
<dbReference type="GO" id="GO:0002100">
    <property type="term" value="P:tRNA wobble adenosine to inosine editing"/>
    <property type="evidence" value="ECO:0007669"/>
    <property type="project" value="InterPro"/>
</dbReference>
<evidence type="ECO:0000313" key="2">
    <source>
        <dbReference type="EMBL" id="CAE6408441.1"/>
    </source>
</evidence>
<dbReference type="GO" id="GO:0003723">
    <property type="term" value="F:RNA binding"/>
    <property type="evidence" value="ECO:0007669"/>
    <property type="project" value="InterPro"/>
</dbReference>
<dbReference type="AlphaFoldDB" id="A0A8H3A925"/>
<dbReference type="PROSITE" id="PS50141">
    <property type="entry name" value="A_DEAMIN_EDITASE"/>
    <property type="match status" value="1"/>
</dbReference>
<organism evidence="2 3">
    <name type="scientific">Rhizoctonia solani</name>
    <dbReference type="NCBI Taxonomy" id="456999"/>
    <lineage>
        <taxon>Eukaryota</taxon>
        <taxon>Fungi</taxon>
        <taxon>Dikarya</taxon>
        <taxon>Basidiomycota</taxon>
        <taxon>Agaricomycotina</taxon>
        <taxon>Agaricomycetes</taxon>
        <taxon>Cantharellales</taxon>
        <taxon>Ceratobasidiaceae</taxon>
        <taxon>Rhizoctonia</taxon>
    </lineage>
</organism>
<comment type="caution">
    <text evidence="2">The sequence shown here is derived from an EMBL/GenBank/DDBJ whole genome shotgun (WGS) entry which is preliminary data.</text>
</comment>
<accession>A0A8H3A925</accession>